<sequence>GSDFWSCLSLELVFRWTSSGKVEACLGAAAVPLKPSRSYSLESCEVREYLDIHGDTCVVLECPDCIATRTVVRHGSSVTYEWEVAWRWAGESPPDSISCPEEYSLSRLTADQLVLLNKEIDVWIRDGWLIPVPEDQE</sequence>
<comment type="caution">
    <text evidence="1">The sequence shown here is derived from an EMBL/GenBank/DDBJ whole genome shotgun (WGS) entry which is preliminary data.</text>
</comment>
<organism evidence="1 2">
    <name type="scientific">Perkinsus chesapeaki</name>
    <name type="common">Clam parasite</name>
    <name type="synonym">Perkinsus andrewsi</name>
    <dbReference type="NCBI Taxonomy" id="330153"/>
    <lineage>
        <taxon>Eukaryota</taxon>
        <taxon>Sar</taxon>
        <taxon>Alveolata</taxon>
        <taxon>Perkinsozoa</taxon>
        <taxon>Perkinsea</taxon>
        <taxon>Perkinsida</taxon>
        <taxon>Perkinsidae</taxon>
        <taxon>Perkinsus</taxon>
    </lineage>
</organism>
<protein>
    <submittedName>
        <fullName evidence="1">Uncharacterized protein</fullName>
    </submittedName>
</protein>
<dbReference type="AlphaFoldDB" id="A0A7J6KH28"/>
<proteinExistence type="predicted"/>
<dbReference type="EMBL" id="JAAPAO010003457">
    <property type="protein sequence ID" value="KAF4646447.1"/>
    <property type="molecule type" value="Genomic_DNA"/>
</dbReference>
<name>A0A7J6KH28_PERCH</name>
<dbReference type="Proteomes" id="UP000591131">
    <property type="component" value="Unassembled WGS sequence"/>
</dbReference>
<accession>A0A7J6KH28</accession>
<reference evidence="1 2" key="1">
    <citation type="submission" date="2020-04" db="EMBL/GenBank/DDBJ databases">
        <title>Perkinsus chesapeaki whole genome sequence.</title>
        <authorList>
            <person name="Bogema D.R."/>
        </authorList>
    </citation>
    <scope>NUCLEOTIDE SEQUENCE [LARGE SCALE GENOMIC DNA]</scope>
    <source>
        <strain evidence="1">ATCC PRA-425</strain>
    </source>
</reference>
<evidence type="ECO:0000313" key="2">
    <source>
        <dbReference type="Proteomes" id="UP000591131"/>
    </source>
</evidence>
<feature type="non-terminal residue" evidence="1">
    <location>
        <position position="1"/>
    </location>
</feature>
<keyword evidence="2" id="KW-1185">Reference proteome</keyword>
<gene>
    <name evidence="1" type="ORF">FOL47_006226</name>
</gene>
<feature type="non-terminal residue" evidence="1">
    <location>
        <position position="137"/>
    </location>
</feature>
<evidence type="ECO:0000313" key="1">
    <source>
        <dbReference type="EMBL" id="KAF4646447.1"/>
    </source>
</evidence>